<keyword evidence="5 9" id="KW-0418">Kinase</keyword>
<accession>X5H2Z9</accession>
<dbReference type="AlphaFoldDB" id="X5H2Z9"/>
<evidence type="ECO:0000313" key="10">
    <source>
        <dbReference type="Proteomes" id="UP000023755"/>
    </source>
</evidence>
<dbReference type="EC" id="2.7.2.4" evidence="2"/>
<dbReference type="SUPFAM" id="SSF53633">
    <property type="entry name" value="Carbamate kinase-like"/>
    <property type="match status" value="1"/>
</dbReference>
<dbReference type="GO" id="GO:0005829">
    <property type="term" value="C:cytosol"/>
    <property type="evidence" value="ECO:0007669"/>
    <property type="project" value="TreeGrafter"/>
</dbReference>
<dbReference type="GO" id="GO:0009090">
    <property type="term" value="P:homoserine biosynthetic process"/>
    <property type="evidence" value="ECO:0007669"/>
    <property type="project" value="TreeGrafter"/>
</dbReference>
<dbReference type="Gene3D" id="3.40.1160.10">
    <property type="entry name" value="Acetylglutamate kinase-like"/>
    <property type="match status" value="1"/>
</dbReference>
<dbReference type="Proteomes" id="UP000023755">
    <property type="component" value="Chromosome"/>
</dbReference>
<feature type="domain" description="Aspartate/glutamate/uridylate kinase" evidence="8">
    <location>
        <begin position="10"/>
        <end position="235"/>
    </location>
</feature>
<evidence type="ECO:0000256" key="4">
    <source>
        <dbReference type="ARBA" id="ARBA00022741"/>
    </source>
</evidence>
<dbReference type="OrthoDB" id="9799110at2"/>
<evidence type="ECO:0000256" key="1">
    <source>
        <dbReference type="ARBA" id="ARBA00010122"/>
    </source>
</evidence>
<dbReference type="GO" id="GO:0009089">
    <property type="term" value="P:lysine biosynthetic process via diaminopimelate"/>
    <property type="evidence" value="ECO:0007669"/>
    <property type="project" value="TreeGrafter"/>
</dbReference>
<organism evidence="9 10">
    <name type="scientific">Neorickettsia helminthoeca str. Oregon</name>
    <dbReference type="NCBI Taxonomy" id="1286528"/>
    <lineage>
        <taxon>Bacteria</taxon>
        <taxon>Pseudomonadati</taxon>
        <taxon>Pseudomonadota</taxon>
        <taxon>Alphaproteobacteria</taxon>
        <taxon>Rickettsiales</taxon>
        <taxon>Anaplasmataceae</taxon>
        <taxon>Neorickettsia</taxon>
    </lineage>
</organism>
<evidence type="ECO:0000259" key="8">
    <source>
        <dbReference type="Pfam" id="PF00696"/>
    </source>
</evidence>
<dbReference type="HOGENOM" id="CLU_009116_3_2_5"/>
<keyword evidence="6" id="KW-0067">ATP-binding</keyword>
<keyword evidence="3 9" id="KW-0808">Transferase</keyword>
<comment type="catalytic activity">
    <reaction evidence="7">
        <text>L-aspartate + ATP = 4-phospho-L-aspartate + ADP</text>
        <dbReference type="Rhea" id="RHEA:23776"/>
        <dbReference type="ChEBI" id="CHEBI:29991"/>
        <dbReference type="ChEBI" id="CHEBI:30616"/>
        <dbReference type="ChEBI" id="CHEBI:57535"/>
        <dbReference type="ChEBI" id="CHEBI:456216"/>
        <dbReference type="EC" id="2.7.2.4"/>
    </reaction>
</comment>
<sequence length="397" mass="43390">MPISQEGALKVKVQKFGGSSLSSLKHIRRCVSIVERAVSEGFSVVVVVSAMGSYTDSLVDYIEAFDVQDNDSSDVVLSAGEQVSCGLFTLALGEIGIKAISLMGWQLPIETDGFHSKARIRSVCVEKILDYINQKYVVVVAGFQGVYLGRLTTLGRGGSDITATALAKSLNAISCEIYTDVEGVFSTDPRAHAKEAEHLPQIGYSQLLEMSLKEKVLHSRALDIARKGVSNILIKSSFEPSTSVQTKIVDNIEELQIFGLTFSEERVMIDAEKQCLLTFLEQSLIEVESISVIGSNASAILEVSEYRKIDLPAGFKCTPNLTLITIVGSSFLTEFENLNKVLGVLESADVKYLITTEIKIVIGLPDESFVHVKKNIINTLRQISYSNTEFTQIENVS</sequence>
<evidence type="ECO:0000256" key="3">
    <source>
        <dbReference type="ARBA" id="ARBA00022679"/>
    </source>
</evidence>
<dbReference type="InterPro" id="IPR018042">
    <property type="entry name" value="Aspartate_kinase_CS"/>
</dbReference>
<dbReference type="PROSITE" id="PS00324">
    <property type="entry name" value="ASPARTOKINASE"/>
    <property type="match status" value="1"/>
</dbReference>
<dbReference type="PANTHER" id="PTHR21499">
    <property type="entry name" value="ASPARTATE KINASE"/>
    <property type="match status" value="1"/>
</dbReference>
<evidence type="ECO:0000256" key="7">
    <source>
        <dbReference type="ARBA" id="ARBA00047872"/>
    </source>
</evidence>
<proteinExistence type="inferred from homology"/>
<protein>
    <recommendedName>
        <fullName evidence="2">aspartate kinase</fullName>
        <ecNumber evidence="2">2.7.2.4</ecNumber>
    </recommendedName>
</protein>
<dbReference type="Pfam" id="PF00696">
    <property type="entry name" value="AA_kinase"/>
    <property type="match status" value="1"/>
</dbReference>
<gene>
    <name evidence="9" type="ORF">NHE_0059</name>
</gene>
<dbReference type="KEGG" id="nhm:NHE_0059"/>
<dbReference type="GO" id="GO:0005524">
    <property type="term" value="F:ATP binding"/>
    <property type="evidence" value="ECO:0007669"/>
    <property type="project" value="UniProtKB-KW"/>
</dbReference>
<reference evidence="9 10" key="1">
    <citation type="submission" date="2014-03" db="EMBL/GenBank/DDBJ databases">
        <title>Sequencing and Comparison of Genomes and Transcriptome Profiles of Human Ehrlichiosis Agents.</title>
        <authorList>
            <person name="Lin M."/>
            <person name="Daugherty S.C."/>
            <person name="Nagaraj S."/>
            <person name="Cheng Z."/>
            <person name="Xiong Q."/>
            <person name="Lin F.-Y."/>
            <person name="Sengamalay N."/>
            <person name="Ott S."/>
            <person name="Godinez A."/>
            <person name="Tallon L.J."/>
            <person name="Sadzewicz L."/>
            <person name="Fraser C.M."/>
            <person name="Dunning Hotopp J.C."/>
            <person name="Rikihisa Y."/>
        </authorList>
    </citation>
    <scope>NUCLEOTIDE SEQUENCE [LARGE SCALE GENOMIC DNA]</scope>
    <source>
        <strain evidence="9 10">Oregon</strain>
    </source>
</reference>
<dbReference type="InterPro" id="IPR001048">
    <property type="entry name" value="Asp/Glu/Uridylate_kinase"/>
</dbReference>
<dbReference type="InterPro" id="IPR036393">
    <property type="entry name" value="AceGlu_kinase-like_sf"/>
</dbReference>
<comment type="similarity">
    <text evidence="1">Belongs to the aspartokinase family.</text>
</comment>
<evidence type="ECO:0000256" key="5">
    <source>
        <dbReference type="ARBA" id="ARBA00022777"/>
    </source>
</evidence>
<evidence type="ECO:0000256" key="2">
    <source>
        <dbReference type="ARBA" id="ARBA00013059"/>
    </source>
</evidence>
<dbReference type="PANTHER" id="PTHR21499:SF3">
    <property type="entry name" value="ASPARTOKINASE"/>
    <property type="match status" value="1"/>
</dbReference>
<keyword evidence="10" id="KW-1185">Reference proteome</keyword>
<dbReference type="EMBL" id="CP007481">
    <property type="protein sequence ID" value="AHX11033.1"/>
    <property type="molecule type" value="Genomic_DNA"/>
</dbReference>
<evidence type="ECO:0000313" key="9">
    <source>
        <dbReference type="EMBL" id="AHX11033.1"/>
    </source>
</evidence>
<dbReference type="RefSeq" id="WP_051579484.1">
    <property type="nucleotide sequence ID" value="NZ_CP007481.1"/>
</dbReference>
<keyword evidence="4" id="KW-0547">Nucleotide-binding</keyword>
<dbReference type="GO" id="GO:0004072">
    <property type="term" value="F:aspartate kinase activity"/>
    <property type="evidence" value="ECO:0007669"/>
    <property type="project" value="UniProtKB-EC"/>
</dbReference>
<name>X5H2Z9_9RICK</name>
<dbReference type="STRING" id="1286528.NHE_0059"/>
<evidence type="ECO:0000256" key="6">
    <source>
        <dbReference type="ARBA" id="ARBA00022840"/>
    </source>
</evidence>